<dbReference type="AlphaFoldDB" id="A0AAW6YJR0"/>
<organism evidence="2 3">
    <name type="scientific">Streptococcus pasteurianus</name>
    <dbReference type="NCBI Taxonomy" id="197614"/>
    <lineage>
        <taxon>Bacteria</taxon>
        <taxon>Bacillati</taxon>
        <taxon>Bacillota</taxon>
        <taxon>Bacilli</taxon>
        <taxon>Lactobacillales</taxon>
        <taxon>Streptococcaceae</taxon>
        <taxon>Streptococcus</taxon>
    </lineage>
</organism>
<evidence type="ECO:0000256" key="1">
    <source>
        <dbReference type="HAMAP-Rule" id="MF_00800"/>
    </source>
</evidence>
<protein>
    <recommendedName>
        <fullName evidence="1">UPF0340 protein QP487_09055</fullName>
    </recommendedName>
</protein>
<dbReference type="SUPFAM" id="SSF110710">
    <property type="entry name" value="TTHA0583/YokD-like"/>
    <property type="match status" value="1"/>
</dbReference>
<comment type="similarity">
    <text evidence="1">Belongs to the UPF0340 family.</text>
</comment>
<dbReference type="Proteomes" id="UP001237917">
    <property type="component" value="Unassembled WGS sequence"/>
</dbReference>
<dbReference type="Gene3D" id="3.40.50.10360">
    <property type="entry name" value="Hypothetical protein TT1679"/>
    <property type="match status" value="1"/>
</dbReference>
<reference evidence="2" key="1">
    <citation type="submission" date="2023-05" db="EMBL/GenBank/DDBJ databases">
        <title>Cataloging the Phylogenetic Diversity of Human Bladder Bacteria.</title>
        <authorList>
            <person name="Du J."/>
        </authorList>
    </citation>
    <scope>NUCLEOTIDE SEQUENCE</scope>
    <source>
        <strain evidence="2">UMB0765</strain>
    </source>
</reference>
<dbReference type="InterPro" id="IPR006340">
    <property type="entry name" value="DUF436"/>
</dbReference>
<evidence type="ECO:0000313" key="3">
    <source>
        <dbReference type="Proteomes" id="UP001237917"/>
    </source>
</evidence>
<sequence>MDMNLQELEKQTRAIVIDIVERSAIKKGQIFVLGLSSSEVSGGLIGKNSSAEIGEVIVKMILEVLKERGIYLAVQGCEHLNRALTVERELAEKKELEIVNVIPNLHAGGSGQVAAFKFMQDPVEVEEIVAHAGLDIGDTFIGMHVKRVQVPLIPVQRELGGAHVTALASRPKLIGGARATYTSDPIRKF</sequence>
<comment type="caution">
    <text evidence="2">The sequence shown here is derived from an EMBL/GenBank/DDBJ whole genome shotgun (WGS) entry which is preliminary data.</text>
</comment>
<dbReference type="PIRSF" id="PIRSF007510">
    <property type="entry name" value="UCP007510"/>
    <property type="match status" value="1"/>
</dbReference>
<name>A0AAW6YJR0_9STRE</name>
<proteinExistence type="inferred from homology"/>
<gene>
    <name evidence="2" type="ORF">QP487_09055</name>
</gene>
<accession>A0AAW6YJR0</accession>
<evidence type="ECO:0000313" key="2">
    <source>
        <dbReference type="EMBL" id="MDK7293579.1"/>
    </source>
</evidence>
<dbReference type="Pfam" id="PF04260">
    <property type="entry name" value="DUF436"/>
    <property type="match status" value="1"/>
</dbReference>
<dbReference type="NCBIfam" id="TIGR01440">
    <property type="entry name" value="TIGR01440 family protein"/>
    <property type="match status" value="1"/>
</dbReference>
<dbReference type="EMBL" id="JASOPU010000012">
    <property type="protein sequence ID" value="MDK7293579.1"/>
    <property type="molecule type" value="Genomic_DNA"/>
</dbReference>
<dbReference type="HAMAP" id="MF_00800">
    <property type="entry name" value="UPF0340"/>
    <property type="match status" value="1"/>
</dbReference>
<dbReference type="InterPro" id="IPR028345">
    <property type="entry name" value="Antibiotic_NAT-like"/>
</dbReference>